<keyword evidence="11" id="KW-1185">Reference proteome</keyword>
<dbReference type="KEGG" id="slp:Slip_1668"/>
<gene>
    <name evidence="10" type="ordered locus">Slip_1668</name>
</gene>
<comment type="catalytic activity">
    <reaction evidence="8">
        <text>a 6-O-methyl-2'-deoxyguanosine in DNA + L-cysteinyl-[protein] = S-methyl-L-cysteinyl-[protein] + a 2'-deoxyguanosine in DNA</text>
        <dbReference type="Rhea" id="RHEA:24000"/>
        <dbReference type="Rhea" id="RHEA-COMP:10131"/>
        <dbReference type="Rhea" id="RHEA-COMP:10132"/>
        <dbReference type="Rhea" id="RHEA-COMP:11367"/>
        <dbReference type="Rhea" id="RHEA-COMP:11368"/>
        <dbReference type="ChEBI" id="CHEBI:29950"/>
        <dbReference type="ChEBI" id="CHEBI:82612"/>
        <dbReference type="ChEBI" id="CHEBI:85445"/>
        <dbReference type="ChEBI" id="CHEBI:85448"/>
        <dbReference type="EC" id="2.1.1.63"/>
    </reaction>
</comment>
<dbReference type="InterPro" id="IPR036388">
    <property type="entry name" value="WH-like_DNA-bd_sf"/>
</dbReference>
<evidence type="ECO:0000256" key="2">
    <source>
        <dbReference type="ARBA" id="ARBA00008711"/>
    </source>
</evidence>
<reference evidence="10 11" key="2">
    <citation type="journal article" date="2010" name="Stand. Genomic Sci.">
        <title>Complete genome sequence of Syntrophothermus lipocalidus type strain (TGB-C1).</title>
        <authorList>
            <person name="Djao O.D."/>
            <person name="Zhang X."/>
            <person name="Lucas S."/>
            <person name="Lapidus A."/>
            <person name="Del Rio T.G."/>
            <person name="Nolan M."/>
            <person name="Tice H."/>
            <person name="Cheng J.F."/>
            <person name="Han C."/>
            <person name="Tapia R."/>
            <person name="Goodwin L."/>
            <person name="Pitluck S."/>
            <person name="Liolios K."/>
            <person name="Ivanova N."/>
            <person name="Mavromatis K."/>
            <person name="Mikhailova N."/>
            <person name="Ovchinnikova G."/>
            <person name="Pati A."/>
            <person name="Brambilla E."/>
            <person name="Chen A."/>
            <person name="Palaniappan K."/>
            <person name="Land M."/>
            <person name="Hauser L."/>
            <person name="Chang Y.J."/>
            <person name="Jeffries C.D."/>
            <person name="Rohde M."/>
            <person name="Sikorski J."/>
            <person name="Spring S."/>
            <person name="Goker M."/>
            <person name="Detter J.C."/>
            <person name="Woyke T."/>
            <person name="Bristow J."/>
            <person name="Eisen J.A."/>
            <person name="Markowitz V."/>
            <person name="Hugenholtz P."/>
            <person name="Kyrpides N.C."/>
            <person name="Klenk H.P."/>
        </authorList>
    </citation>
    <scope>NUCLEOTIDE SEQUENCE [LARGE SCALE GENOMIC DNA]</scope>
    <source>
        <strain evidence="11">DSM 12680 / TGB-C1</strain>
    </source>
</reference>
<dbReference type="EC" id="2.1.1.63" evidence="3"/>
<dbReference type="InterPro" id="IPR001497">
    <property type="entry name" value="MethylDNA_cys_MeTrfase_AS"/>
</dbReference>
<evidence type="ECO:0000256" key="4">
    <source>
        <dbReference type="ARBA" id="ARBA00022603"/>
    </source>
</evidence>
<evidence type="ECO:0000256" key="3">
    <source>
        <dbReference type="ARBA" id="ARBA00011918"/>
    </source>
</evidence>
<protein>
    <recommendedName>
        <fullName evidence="3">methylated-DNA--[protein]-cysteine S-methyltransferase</fullName>
        <ecNumber evidence="3">2.1.1.63</ecNumber>
    </recommendedName>
</protein>
<keyword evidence="4" id="KW-0489">Methyltransferase</keyword>
<reference evidence="11" key="1">
    <citation type="journal article" date="2010" name="Stand. Genomic Sci.">
        <title>Complete genome sequence of Syntrophothermus lipocalidus type strain (TGB-C1T).</title>
        <authorList>
            <consortium name="US DOE Joint Genome Institute (JGI-PGF)"/>
            <person name="Djao O."/>
            <person name="Zhang X."/>
            <person name="Lucas S."/>
            <person name="Lapidus A."/>
            <person name="Glavina Del Rio T."/>
            <person name="Nolan M."/>
            <person name="Tice H."/>
            <person name="Cheng J."/>
            <person name="Han C."/>
            <person name="Tapia R."/>
            <person name="Goodwin L."/>
            <person name="Pitluck S."/>
            <person name="Liolios K."/>
            <person name="Ivanova N."/>
            <person name="Mavromatis K."/>
            <person name="Mikhailova N."/>
            <person name="Ovchinnikova G."/>
            <person name="Pati A."/>
            <person name="Brambilla E."/>
            <person name="Chen A."/>
            <person name="Palaniappan K."/>
            <person name="Land M."/>
            <person name="Hauser L."/>
            <person name="Chang Y."/>
            <person name="Jeffries C."/>
            <person name="Rohde M."/>
            <person name="Sikorski J."/>
            <person name="Spring S."/>
            <person name="Goker M."/>
            <person name="Detter J."/>
            <person name="Woyke T."/>
            <person name="Bristow J."/>
            <person name="Eisen J."/>
            <person name="Markowitz V."/>
            <person name="Hugenholtz P."/>
            <person name="Kyrpides N."/>
            <person name="Klenk H."/>
        </authorList>
    </citation>
    <scope>NUCLEOTIDE SEQUENCE [LARGE SCALE GENOMIC DNA]</scope>
    <source>
        <strain evidence="11">DSM 12680 / TGB-C1</strain>
    </source>
</reference>
<dbReference type="GO" id="GO:0032259">
    <property type="term" value="P:methylation"/>
    <property type="evidence" value="ECO:0007669"/>
    <property type="project" value="UniProtKB-KW"/>
</dbReference>
<dbReference type="PROSITE" id="PS00374">
    <property type="entry name" value="MGMT"/>
    <property type="match status" value="1"/>
</dbReference>
<dbReference type="PANTHER" id="PTHR10815:SF5">
    <property type="entry name" value="METHYLATED-DNA--PROTEIN-CYSTEINE METHYLTRANSFERASE"/>
    <property type="match status" value="1"/>
</dbReference>
<dbReference type="NCBIfam" id="TIGR00589">
    <property type="entry name" value="ogt"/>
    <property type="match status" value="1"/>
</dbReference>
<evidence type="ECO:0000313" key="11">
    <source>
        <dbReference type="Proteomes" id="UP000000378"/>
    </source>
</evidence>
<evidence type="ECO:0000256" key="5">
    <source>
        <dbReference type="ARBA" id="ARBA00022679"/>
    </source>
</evidence>
<comment type="similarity">
    <text evidence="2">Belongs to the MGMT family.</text>
</comment>
<dbReference type="GO" id="GO:0003908">
    <property type="term" value="F:methylated-DNA-[protein]-cysteine S-methyltransferase activity"/>
    <property type="evidence" value="ECO:0007669"/>
    <property type="project" value="UniProtKB-EC"/>
</dbReference>
<evidence type="ECO:0000259" key="9">
    <source>
        <dbReference type="Pfam" id="PF01035"/>
    </source>
</evidence>
<dbReference type="SUPFAM" id="SSF46767">
    <property type="entry name" value="Methylated DNA-protein cysteine methyltransferase, C-terminal domain"/>
    <property type="match status" value="1"/>
</dbReference>
<dbReference type="PANTHER" id="PTHR10815">
    <property type="entry name" value="METHYLATED-DNA--PROTEIN-CYSTEINE METHYLTRANSFERASE"/>
    <property type="match status" value="1"/>
</dbReference>
<evidence type="ECO:0000313" key="10">
    <source>
        <dbReference type="EMBL" id="ADI02427.1"/>
    </source>
</evidence>
<keyword evidence="7" id="KW-0234">DNA repair</keyword>
<organism evidence="10 11">
    <name type="scientific">Syntrophothermus lipocalidus (strain DSM 12680 / TGB-C1)</name>
    <dbReference type="NCBI Taxonomy" id="643648"/>
    <lineage>
        <taxon>Bacteria</taxon>
        <taxon>Bacillati</taxon>
        <taxon>Bacillota</taxon>
        <taxon>Clostridia</taxon>
        <taxon>Eubacteriales</taxon>
        <taxon>Syntrophomonadaceae</taxon>
        <taxon>Syntrophothermus</taxon>
    </lineage>
</organism>
<feature type="domain" description="Methylated-DNA-[protein]-cysteine S-methyltransferase DNA binding" evidence="9">
    <location>
        <begin position="84"/>
        <end position="164"/>
    </location>
</feature>
<accession>D7CNZ2</accession>
<dbReference type="CDD" id="cd06445">
    <property type="entry name" value="ATase"/>
    <property type="match status" value="1"/>
</dbReference>
<sequence length="168" mass="18474">MRYSVFETAWGWVGLAGHSARISFLVLPLPSPEAVVTQIIEKTGPDLVRDQGLFVSVTEKVEGYFAGTVVEDWGIQVDFSLYPEFTRRVLQQVSCIPYGQTRTYSDIARAVGQPGAARAVGQALKRNLCPLIIPCHRVVARHGFGGFTAPGGVELKKRLLEMERATAR</sequence>
<dbReference type="InterPro" id="IPR036217">
    <property type="entry name" value="MethylDNA_cys_MeTrfase_DNAb"/>
</dbReference>
<proteinExistence type="inferred from homology"/>
<dbReference type="InterPro" id="IPR014048">
    <property type="entry name" value="MethylDNA_cys_MeTrfase_DNA-bd"/>
</dbReference>
<dbReference type="eggNOG" id="COG0350">
    <property type="taxonomic scope" value="Bacteria"/>
</dbReference>
<name>D7CNZ2_SYNLT</name>
<dbReference type="OrthoDB" id="9789813at2"/>
<evidence type="ECO:0000256" key="7">
    <source>
        <dbReference type="ARBA" id="ARBA00023204"/>
    </source>
</evidence>
<dbReference type="RefSeq" id="WP_013175829.1">
    <property type="nucleotide sequence ID" value="NC_014220.1"/>
</dbReference>
<comment type="catalytic activity">
    <reaction evidence="1">
        <text>a 4-O-methyl-thymidine in DNA + L-cysteinyl-[protein] = a thymidine in DNA + S-methyl-L-cysteinyl-[protein]</text>
        <dbReference type="Rhea" id="RHEA:53428"/>
        <dbReference type="Rhea" id="RHEA-COMP:10131"/>
        <dbReference type="Rhea" id="RHEA-COMP:10132"/>
        <dbReference type="Rhea" id="RHEA-COMP:13555"/>
        <dbReference type="Rhea" id="RHEA-COMP:13556"/>
        <dbReference type="ChEBI" id="CHEBI:29950"/>
        <dbReference type="ChEBI" id="CHEBI:82612"/>
        <dbReference type="ChEBI" id="CHEBI:137386"/>
        <dbReference type="ChEBI" id="CHEBI:137387"/>
        <dbReference type="EC" id="2.1.1.63"/>
    </reaction>
</comment>
<dbReference type="GO" id="GO:0006281">
    <property type="term" value="P:DNA repair"/>
    <property type="evidence" value="ECO:0007669"/>
    <property type="project" value="UniProtKB-KW"/>
</dbReference>
<dbReference type="EMBL" id="CP002048">
    <property type="protein sequence ID" value="ADI02427.1"/>
    <property type="molecule type" value="Genomic_DNA"/>
</dbReference>
<dbReference type="FunFam" id="1.10.10.10:FF:000214">
    <property type="entry name" value="Methylated-DNA--protein-cysteine methyltransferase"/>
    <property type="match status" value="1"/>
</dbReference>
<evidence type="ECO:0000256" key="8">
    <source>
        <dbReference type="ARBA" id="ARBA00049348"/>
    </source>
</evidence>
<dbReference type="Pfam" id="PF01035">
    <property type="entry name" value="DNA_binding_1"/>
    <property type="match status" value="1"/>
</dbReference>
<dbReference type="AlphaFoldDB" id="D7CNZ2"/>
<dbReference type="Proteomes" id="UP000000378">
    <property type="component" value="Chromosome"/>
</dbReference>
<evidence type="ECO:0000256" key="1">
    <source>
        <dbReference type="ARBA" id="ARBA00001286"/>
    </source>
</evidence>
<dbReference type="Gene3D" id="1.10.10.10">
    <property type="entry name" value="Winged helix-like DNA-binding domain superfamily/Winged helix DNA-binding domain"/>
    <property type="match status" value="1"/>
</dbReference>
<evidence type="ECO:0000256" key="6">
    <source>
        <dbReference type="ARBA" id="ARBA00022763"/>
    </source>
</evidence>
<keyword evidence="6" id="KW-0227">DNA damage</keyword>
<keyword evidence="5" id="KW-0808">Transferase</keyword>
<dbReference type="HOGENOM" id="CLU_000445_52_2_9"/>
<dbReference type="STRING" id="643648.Slip_1668"/>